<dbReference type="RefSeq" id="WP_289349702.1">
    <property type="nucleotide sequence ID" value="NZ_JAUCFI010000003.1"/>
</dbReference>
<name>A0AAJ1VBY9_9BACI</name>
<evidence type="ECO:0000313" key="2">
    <source>
        <dbReference type="Proteomes" id="UP001238973"/>
    </source>
</evidence>
<proteinExistence type="predicted"/>
<dbReference type="EMBL" id="JAUCFI010000003">
    <property type="protein sequence ID" value="MDM5283975.1"/>
    <property type="molecule type" value="Genomic_DNA"/>
</dbReference>
<reference evidence="1" key="1">
    <citation type="submission" date="2023-06" db="EMBL/GenBank/DDBJ databases">
        <title>Comparative genomics of Bacillaceae isolates and their secondary metabolite potential.</title>
        <authorList>
            <person name="Song L."/>
            <person name="Nielsen L.J."/>
            <person name="Mohite O."/>
            <person name="Xu X."/>
            <person name="Weber T."/>
            <person name="Kovacs A.T."/>
        </authorList>
    </citation>
    <scope>NUCLEOTIDE SEQUENCE</scope>
    <source>
        <strain evidence="1">G1S1</strain>
    </source>
</reference>
<dbReference type="AlphaFoldDB" id="A0AAJ1VBY9"/>
<comment type="caution">
    <text evidence="1">The sequence shown here is derived from an EMBL/GenBank/DDBJ whole genome shotgun (WGS) entry which is preliminary data.</text>
</comment>
<protein>
    <submittedName>
        <fullName evidence="1">Uncharacterized protein</fullName>
    </submittedName>
</protein>
<accession>A0AAJ1VBY9</accession>
<evidence type="ECO:0000313" key="1">
    <source>
        <dbReference type="EMBL" id="MDM5283975.1"/>
    </source>
</evidence>
<sequence>MGTGIRKFGRECNHELDTYLQNEPEITVHSNHHFTYKNSASTTATNIFFYSVDRNKVIPRFETESTVQSISEPGHYILEYLSEFETGKVASYFVKINVVK</sequence>
<gene>
    <name evidence="1" type="ORF">QUF85_11745</name>
</gene>
<dbReference type="Proteomes" id="UP001238973">
    <property type="component" value="Unassembled WGS sequence"/>
</dbReference>
<organism evidence="1 2">
    <name type="scientific">Peribacillus frigoritolerans</name>
    <dbReference type="NCBI Taxonomy" id="450367"/>
    <lineage>
        <taxon>Bacteria</taxon>
        <taxon>Bacillati</taxon>
        <taxon>Bacillota</taxon>
        <taxon>Bacilli</taxon>
        <taxon>Bacillales</taxon>
        <taxon>Bacillaceae</taxon>
        <taxon>Peribacillus</taxon>
    </lineage>
</organism>